<accession>Q2R0E6</accession>
<organism evidence="1">
    <name type="scientific">Oryza sativa subsp. japonica</name>
    <name type="common">Rice</name>
    <dbReference type="NCBI Taxonomy" id="39947"/>
    <lineage>
        <taxon>Eukaryota</taxon>
        <taxon>Viridiplantae</taxon>
        <taxon>Streptophyta</taxon>
        <taxon>Embryophyta</taxon>
        <taxon>Tracheophyta</taxon>
        <taxon>Spermatophyta</taxon>
        <taxon>Magnoliopsida</taxon>
        <taxon>Liliopsida</taxon>
        <taxon>Poales</taxon>
        <taxon>Poaceae</taxon>
        <taxon>BOP clade</taxon>
        <taxon>Oryzoideae</taxon>
        <taxon>Oryzeae</taxon>
        <taxon>Oryzinae</taxon>
        <taxon>Oryza</taxon>
        <taxon>Oryza sativa</taxon>
    </lineage>
</organism>
<dbReference type="EMBL" id="DP000010">
    <property type="protein sequence ID" value="ABA95121.1"/>
    <property type="molecule type" value="Genomic_DNA"/>
</dbReference>
<protein>
    <submittedName>
        <fullName evidence="1">Retrotransposon protein, putative, Ty3-gypsy subclass</fullName>
    </submittedName>
</protein>
<reference evidence="1" key="3">
    <citation type="submission" date="2006-01" db="EMBL/GenBank/DDBJ databases">
        <authorList>
            <person name="Buell R."/>
        </authorList>
    </citation>
    <scope>NUCLEOTIDE SEQUENCE</scope>
</reference>
<reference evidence="1" key="2">
    <citation type="submission" date="2005-04" db="EMBL/GenBank/DDBJ databases">
        <authorList>
            <person name="Buell C.R."/>
            <person name="Wing R.A."/>
            <person name="McCombie W.A."/>
            <person name="Ouyang S."/>
        </authorList>
    </citation>
    <scope>NUCLEOTIDE SEQUENCE</scope>
</reference>
<dbReference type="AlphaFoldDB" id="Q2R0E6"/>
<evidence type="ECO:0000313" key="1">
    <source>
        <dbReference type="EMBL" id="ABA95121.1"/>
    </source>
</evidence>
<reference evidence="1" key="1">
    <citation type="journal article" date="2005" name="BMC Biol.">
        <title>The sequence of rice chromosomes 11 and 12, rich in disease resistance genes and recent gene duplications.</title>
        <authorList>
            <consortium name="The rice chromosomes 11 and 12 sequencing consortia"/>
        </authorList>
    </citation>
    <scope>NUCLEOTIDE SEQUENCE [LARGE SCALE GENOMIC DNA]</scope>
</reference>
<sequence length="104" mass="11941">MAVPRLGFGFHWSNLSFVIKGASVRANCDEYFSKWAEAVPFMNTYTEVNLGSLRYFKQDDLSVEDYNTLMGNNFEDAIDKHLKTLKEMETLQDGVFIEQLMGNT</sequence>
<proteinExistence type="predicted"/>
<gene>
    <name evidence="1" type="ordered locus">LOC_Os11g42820</name>
</gene>
<name>Q2R0E6_ORYSJ</name>